<accession>A0A6A6QDR8</accession>
<gene>
    <name evidence="1" type="ORF">BU16DRAFT_566184</name>
</gene>
<dbReference type="OrthoDB" id="10305043at2759"/>
<reference evidence="1" key="1">
    <citation type="journal article" date="2020" name="Stud. Mycol.">
        <title>101 Dothideomycetes genomes: a test case for predicting lifestyles and emergence of pathogens.</title>
        <authorList>
            <person name="Haridas S."/>
            <person name="Albert R."/>
            <person name="Binder M."/>
            <person name="Bloem J."/>
            <person name="Labutti K."/>
            <person name="Salamov A."/>
            <person name="Andreopoulos B."/>
            <person name="Baker S."/>
            <person name="Barry K."/>
            <person name="Bills G."/>
            <person name="Bluhm B."/>
            <person name="Cannon C."/>
            <person name="Castanera R."/>
            <person name="Culley D."/>
            <person name="Daum C."/>
            <person name="Ezra D."/>
            <person name="Gonzalez J."/>
            <person name="Henrissat B."/>
            <person name="Kuo A."/>
            <person name="Liang C."/>
            <person name="Lipzen A."/>
            <person name="Lutzoni F."/>
            <person name="Magnuson J."/>
            <person name="Mondo S."/>
            <person name="Nolan M."/>
            <person name="Ohm R."/>
            <person name="Pangilinan J."/>
            <person name="Park H.-J."/>
            <person name="Ramirez L."/>
            <person name="Alfaro M."/>
            <person name="Sun H."/>
            <person name="Tritt A."/>
            <person name="Yoshinaga Y."/>
            <person name="Zwiers L.-H."/>
            <person name="Turgeon B."/>
            <person name="Goodwin S."/>
            <person name="Spatafora J."/>
            <person name="Crous P."/>
            <person name="Grigoriev I."/>
        </authorList>
    </citation>
    <scope>NUCLEOTIDE SEQUENCE</scope>
    <source>
        <strain evidence="1">CBS 269.34</strain>
    </source>
</reference>
<protein>
    <submittedName>
        <fullName evidence="1">Uncharacterized protein</fullName>
    </submittedName>
</protein>
<dbReference type="AlphaFoldDB" id="A0A6A6QDR8"/>
<keyword evidence="2" id="KW-1185">Reference proteome</keyword>
<evidence type="ECO:0000313" key="1">
    <source>
        <dbReference type="EMBL" id="KAF2490156.1"/>
    </source>
</evidence>
<name>A0A6A6QDR8_9PEZI</name>
<evidence type="ECO:0000313" key="2">
    <source>
        <dbReference type="Proteomes" id="UP000799750"/>
    </source>
</evidence>
<organism evidence="1 2">
    <name type="scientific">Lophium mytilinum</name>
    <dbReference type="NCBI Taxonomy" id="390894"/>
    <lineage>
        <taxon>Eukaryota</taxon>
        <taxon>Fungi</taxon>
        <taxon>Dikarya</taxon>
        <taxon>Ascomycota</taxon>
        <taxon>Pezizomycotina</taxon>
        <taxon>Dothideomycetes</taxon>
        <taxon>Pleosporomycetidae</taxon>
        <taxon>Mytilinidiales</taxon>
        <taxon>Mytilinidiaceae</taxon>
        <taxon>Lophium</taxon>
    </lineage>
</organism>
<dbReference type="EMBL" id="MU004197">
    <property type="protein sequence ID" value="KAF2490156.1"/>
    <property type="molecule type" value="Genomic_DNA"/>
</dbReference>
<sequence>MPSNQSITPINTPTRCPNHCTDDEAKSLHELIPEYLRHGKTMEVLKDVVDRVERLYKTEVETAEKYKRDPRSPGLIAEALGDYLDWDAMMAVQSRGEDVMVVQRRVDWAKWVASAAKIKLFHEPNHTCGSMHRQVRVAMERVEGHS</sequence>
<dbReference type="Proteomes" id="UP000799750">
    <property type="component" value="Unassembled WGS sequence"/>
</dbReference>
<proteinExistence type="predicted"/>